<dbReference type="EMBL" id="JAGYPG010000002">
    <property type="protein sequence ID" value="MBS4196418.1"/>
    <property type="molecule type" value="Genomic_DNA"/>
</dbReference>
<dbReference type="AlphaFoldDB" id="A0A942TEV9"/>
<comment type="caution">
    <text evidence="2">The sequence shown here is derived from an EMBL/GenBank/DDBJ whole genome shotgun (WGS) entry which is preliminary data.</text>
</comment>
<dbReference type="GO" id="GO:0009231">
    <property type="term" value="P:riboflavin biosynthetic process"/>
    <property type="evidence" value="ECO:0007669"/>
    <property type="project" value="InterPro"/>
</dbReference>
<gene>
    <name evidence="2" type="ORF">KHA97_15235</name>
</gene>
<accession>A0A942TEV9</accession>
<dbReference type="Pfam" id="PF01872">
    <property type="entry name" value="RibD_C"/>
    <property type="match status" value="1"/>
</dbReference>
<keyword evidence="3" id="KW-1185">Reference proteome</keyword>
<evidence type="ECO:0000313" key="3">
    <source>
        <dbReference type="Proteomes" id="UP000681414"/>
    </source>
</evidence>
<reference evidence="2 3" key="1">
    <citation type="submission" date="2021-05" db="EMBL/GenBank/DDBJ databases">
        <title>Novel Bacillus species.</title>
        <authorList>
            <person name="Liu G."/>
        </authorList>
    </citation>
    <scope>NUCLEOTIDE SEQUENCE [LARGE SCALE GENOMIC DNA]</scope>
    <source>
        <strain evidence="3">FJAT-49780</strain>
    </source>
</reference>
<dbReference type="InterPro" id="IPR002734">
    <property type="entry name" value="RibDG_C"/>
</dbReference>
<dbReference type="PANTHER" id="PTHR38011">
    <property type="entry name" value="DIHYDROFOLATE REDUCTASE FAMILY PROTEIN (AFU_ORTHOLOGUE AFUA_8G06820)"/>
    <property type="match status" value="1"/>
</dbReference>
<protein>
    <submittedName>
        <fullName evidence="2">Dihydrofolate reductase</fullName>
    </submittedName>
</protein>
<feature type="domain" description="Bacterial bifunctional deaminase-reductase C-terminal" evidence="1">
    <location>
        <begin position="4"/>
        <end position="182"/>
    </location>
</feature>
<dbReference type="Proteomes" id="UP000681414">
    <property type="component" value="Unassembled WGS sequence"/>
</dbReference>
<dbReference type="PANTHER" id="PTHR38011:SF11">
    <property type="entry name" value="2,5-DIAMINO-6-RIBOSYLAMINO-4(3H)-PYRIMIDINONE 5'-PHOSPHATE REDUCTASE"/>
    <property type="match status" value="1"/>
</dbReference>
<proteinExistence type="predicted"/>
<name>A0A942TEV9_9BACI</name>
<dbReference type="RefSeq" id="WP_213125553.1">
    <property type="nucleotide sequence ID" value="NZ_JAGYPG010000002.1"/>
</dbReference>
<organism evidence="2 3">
    <name type="scientific">Lederbergia citri</name>
    <dbReference type="NCBI Taxonomy" id="2833580"/>
    <lineage>
        <taxon>Bacteria</taxon>
        <taxon>Bacillati</taxon>
        <taxon>Bacillota</taxon>
        <taxon>Bacilli</taxon>
        <taxon>Bacillales</taxon>
        <taxon>Bacillaceae</taxon>
        <taxon>Lederbergia</taxon>
    </lineage>
</organism>
<dbReference type="Gene3D" id="3.40.430.10">
    <property type="entry name" value="Dihydrofolate Reductase, subunit A"/>
    <property type="match status" value="1"/>
</dbReference>
<evidence type="ECO:0000259" key="1">
    <source>
        <dbReference type="Pfam" id="PF01872"/>
    </source>
</evidence>
<dbReference type="InterPro" id="IPR024072">
    <property type="entry name" value="DHFR-like_dom_sf"/>
</dbReference>
<dbReference type="SUPFAM" id="SSF53597">
    <property type="entry name" value="Dihydrofolate reductase-like"/>
    <property type="match status" value="1"/>
</dbReference>
<evidence type="ECO:0000313" key="2">
    <source>
        <dbReference type="EMBL" id="MBS4196418.1"/>
    </source>
</evidence>
<sequence>MRRIIMLNRISIDGYFASLNDATFGMDWFVHDPEVDQAVHSNRHLDTLILGGVTYRGFEHSWVPLRDDPHASQEMKAVAEELTNMTKVVFSKKLKEATWENTKLFDGNIVEVVRNLKDEAGTDILIMGSGTIVQQLADEGLINEFLFIVTPVVAGEGKPLFKHVKQFGLTLVETKAFKSGNVLLHYEVKK</sequence>
<dbReference type="InterPro" id="IPR050765">
    <property type="entry name" value="Riboflavin_Biosynth_HTPR"/>
</dbReference>
<dbReference type="GO" id="GO:0008703">
    <property type="term" value="F:5-amino-6-(5-phosphoribosylamino)uracil reductase activity"/>
    <property type="evidence" value="ECO:0007669"/>
    <property type="project" value="InterPro"/>
</dbReference>